<reference evidence="4" key="1">
    <citation type="submission" date="2018-09" db="EMBL/GenBank/DDBJ databases">
        <authorList>
            <person name="Livingstone P.G."/>
            <person name="Whitworth D.E."/>
        </authorList>
    </citation>
    <scope>NUCLEOTIDE SEQUENCE [LARGE SCALE GENOMIC DNA]</scope>
    <source>
        <strain evidence="4">AB047A</strain>
    </source>
</reference>
<organism evidence="3 4">
    <name type="scientific">Corallococcus interemptor</name>
    <dbReference type="NCBI Taxonomy" id="2316720"/>
    <lineage>
        <taxon>Bacteria</taxon>
        <taxon>Pseudomonadati</taxon>
        <taxon>Myxococcota</taxon>
        <taxon>Myxococcia</taxon>
        <taxon>Myxococcales</taxon>
        <taxon>Cystobacterineae</taxon>
        <taxon>Myxococcaceae</taxon>
        <taxon>Corallococcus</taxon>
    </lineage>
</organism>
<feature type="domain" description="CARDB" evidence="2">
    <location>
        <begin position="181"/>
        <end position="301"/>
    </location>
</feature>
<dbReference type="Gene3D" id="2.60.40.10">
    <property type="entry name" value="Immunoglobulins"/>
    <property type="match status" value="9"/>
</dbReference>
<feature type="domain" description="CARDB" evidence="2">
    <location>
        <begin position="47"/>
        <end position="171"/>
    </location>
</feature>
<dbReference type="InterPro" id="IPR011635">
    <property type="entry name" value="CARDB"/>
</dbReference>
<proteinExistence type="predicted"/>
<dbReference type="PROSITE" id="PS51257">
    <property type="entry name" value="PROKAR_LIPOPROTEIN"/>
    <property type="match status" value="1"/>
</dbReference>
<sequence>MPRLSPSWRHACLLITGTLVITGCGSEGASPSAKHARGQTHSLDQGTDLVITRLDAPQSVRDGSTLTVTAQVCNRGDAFAGGNGPTLLQVYLSTSPTQQVPAPGSPPPSGQSTVGEVDVGPLDPGACVTRTVSGPAIPPPGPQPVTALYLGASVDTDQQVQELDETNNGFVKGLMGVGTGADLVVTEVKAPANVRDNASFLTEVRVCNVGTAPSPTTQAGIYLSTQTALSIPAPGTPSLSQIKVGEAFVPGLDAGECLLVRTQAHALRPPNASLPTQPLYVGAIVDDAGNAPELREDNNAHVAGRMGVGMGPDLTVTGVVAPANLRHGEEARTSVTVCNVGTAYSSPATVAVRLATQPSLTPLPQPPSPTTETEIGTTQLLMPLAAGQCTQVKVSGPAFAPSGCQPGQPLYLGAAVGGGSPSEPELREDNNTFVKGLVGLGNGPDLVIQSLKAPANLRPYAGFSAEARVCNVGTDYLAGTARLDLFLSTQDPVVLPAAYPGPIATPTQTPVGGADLWFLEAGQCTTVPVNANASLPPEFQPGKPLYLGAVIDTVRNIQELQEDNNVFTHGRVGVGTAPDLVVTDVQAPTNLRDGQSFTASYTVCNVGFDPISDYGVSLYLSLDAAPPVLGPSQYPSPQTGYAFLGRASSYAHLDSQRCATRSATFHAMRPYPSGPWDVPGTWHLSAVVDTGTQETRLDNNGFAAGLVGVGDGPDLVVTEVQGPASVRENETFTTRVKVCNVGTQPSNGMAPVAVYVGTEAVLQAPSQGAPPPPNDSQFLVGMLDVPPLDTGACDTQELSGQASRPYRAAPDQPLYLGAVADPLAQMQELREDNNTRVAGVISVGNGPDLVITSLEAPDSASTYETFIASARVCNVGTESSYSARVAFVLSAEETWELPPEGAPRPFPAPTQLILTEGSVQDIPAGECKTLTRTMRPMPPPGASPDQPVYLSAVVEPYGWSQAELRRDNNVHVRGRLGIGNGPELIATSVTAPPGVLPWVPFTTSVTVCNQGVMPSPSGVRATLHMLTTPSLPLPSPQNYPPYEELLADGILPQVGPHACVTFPMESIARSYGAQPEGQLFYVGITLDPNAYVMEEVRKDNNTFISPRRIAVGSAPDLVITAMGGPASVRPDMGGMTVPVTVCNQGTQPAQPRTVSIVLSTEPTLPQPPSQGGPIPPSSRVAVLGLVEIPDLPVNACATREENVPVSLPQGASPGAVFYLGAAVDGAGPGVELRTDNDTFVRGRIGVGNAPDLVITNVIAPFSVRRDEPFTTQVTVCNQGTENFYWGAQVELYLSTQPTLRFPGAGMSTSQVFLGNLPMDSLLAGQCTTSALTTTASWLPEGQGSGLFYLGALVDPYRSVTELREDNNAFVESFLAVLP</sequence>
<gene>
    <name evidence="3" type="ORF">D7X96_37105</name>
</gene>
<protein>
    <recommendedName>
        <fullName evidence="2">CARDB domain-containing protein</fullName>
    </recommendedName>
</protein>
<dbReference type="Proteomes" id="UP000282656">
    <property type="component" value="Unassembled WGS sequence"/>
</dbReference>
<feature type="domain" description="CARDB" evidence="2">
    <location>
        <begin position="713"/>
        <end position="836"/>
    </location>
</feature>
<feature type="domain" description="CARDB" evidence="2">
    <location>
        <begin position="1249"/>
        <end position="1369"/>
    </location>
</feature>
<feature type="region of interest" description="Disordered" evidence="1">
    <location>
        <begin position="95"/>
        <end position="114"/>
    </location>
</feature>
<evidence type="ECO:0000256" key="1">
    <source>
        <dbReference type="SAM" id="MobiDB-lite"/>
    </source>
</evidence>
<dbReference type="EMBL" id="RAWM01000195">
    <property type="protein sequence ID" value="RKH58319.1"/>
    <property type="molecule type" value="Genomic_DNA"/>
</dbReference>
<name>A0A3A8PQ13_9BACT</name>
<dbReference type="OrthoDB" id="5377562at2"/>
<comment type="caution">
    <text evidence="3">The sequence shown here is derived from an EMBL/GenBank/DDBJ whole genome shotgun (WGS) entry which is preliminary data.</text>
</comment>
<keyword evidence="4" id="KW-1185">Reference proteome</keyword>
<dbReference type="Pfam" id="PF07705">
    <property type="entry name" value="CARDB"/>
    <property type="match status" value="4"/>
</dbReference>
<accession>A0A3A8PQ13</accession>
<evidence type="ECO:0000313" key="4">
    <source>
        <dbReference type="Proteomes" id="UP000282656"/>
    </source>
</evidence>
<evidence type="ECO:0000313" key="3">
    <source>
        <dbReference type="EMBL" id="RKH58319.1"/>
    </source>
</evidence>
<dbReference type="RefSeq" id="WP_121771854.1">
    <property type="nucleotide sequence ID" value="NZ_RAWM01000195.1"/>
</dbReference>
<dbReference type="InterPro" id="IPR013783">
    <property type="entry name" value="Ig-like_fold"/>
</dbReference>
<evidence type="ECO:0000259" key="2">
    <source>
        <dbReference type="Pfam" id="PF07705"/>
    </source>
</evidence>